<proteinExistence type="predicted"/>
<dbReference type="GO" id="GO:0020037">
    <property type="term" value="F:heme binding"/>
    <property type="evidence" value="ECO:0007669"/>
    <property type="project" value="InterPro"/>
</dbReference>
<evidence type="ECO:0000256" key="8">
    <source>
        <dbReference type="SAM" id="MobiDB-lite"/>
    </source>
</evidence>
<accession>A0A0W0GCJ9</accession>
<reference evidence="9 10" key="1">
    <citation type="submission" date="2015-12" db="EMBL/GenBank/DDBJ databases">
        <title>Draft genome sequence of Moniliophthora roreri, the causal agent of frosty pod rot of cacao.</title>
        <authorList>
            <person name="Aime M.C."/>
            <person name="Diaz-Valderrama J.R."/>
            <person name="Kijpornyongpan T."/>
            <person name="Phillips-Mora W."/>
        </authorList>
    </citation>
    <scope>NUCLEOTIDE SEQUENCE [LARGE SCALE GENOMIC DNA]</scope>
    <source>
        <strain evidence="9 10">MCA 2952</strain>
    </source>
</reference>
<evidence type="ECO:0000256" key="4">
    <source>
        <dbReference type="ARBA" id="ARBA00022964"/>
    </source>
</evidence>
<evidence type="ECO:0000313" key="9">
    <source>
        <dbReference type="EMBL" id="KTB46263.1"/>
    </source>
</evidence>
<dbReference type="InterPro" id="IPR019791">
    <property type="entry name" value="Haem_peroxidase_animal"/>
</dbReference>
<dbReference type="PROSITE" id="PS50292">
    <property type="entry name" value="PEROXIDASE_3"/>
    <property type="match status" value="1"/>
</dbReference>
<dbReference type="InterPro" id="IPR034812">
    <property type="entry name" value="Ppo-like_N"/>
</dbReference>
<comment type="caution">
    <text evidence="9">The sequence shown here is derived from an EMBL/GenBank/DDBJ whole genome shotgun (WGS) entry which is preliminary data.</text>
</comment>
<keyword evidence="5" id="KW-0560">Oxidoreductase</keyword>
<dbReference type="GO" id="GO:0005506">
    <property type="term" value="F:iron ion binding"/>
    <property type="evidence" value="ECO:0007669"/>
    <property type="project" value="InterPro"/>
</dbReference>
<dbReference type="InterPro" id="IPR036396">
    <property type="entry name" value="Cyt_P450_sf"/>
</dbReference>
<dbReference type="Pfam" id="PF03098">
    <property type="entry name" value="An_peroxidase"/>
    <property type="match status" value="2"/>
</dbReference>
<dbReference type="GO" id="GO:0004497">
    <property type="term" value="F:monooxygenase activity"/>
    <property type="evidence" value="ECO:0007669"/>
    <property type="project" value="InterPro"/>
</dbReference>
<dbReference type="eggNOG" id="KOG2408">
    <property type="taxonomic scope" value="Eukaryota"/>
</dbReference>
<dbReference type="SUPFAM" id="SSF48264">
    <property type="entry name" value="Cytochrome P450"/>
    <property type="match status" value="1"/>
</dbReference>
<keyword evidence="4" id="KW-0223">Dioxygenase</keyword>
<feature type="compositionally biased region" description="Basic and acidic residues" evidence="8">
    <location>
        <begin position="8"/>
        <end position="19"/>
    </location>
</feature>
<dbReference type="GO" id="GO:0006631">
    <property type="term" value="P:fatty acid metabolic process"/>
    <property type="evidence" value="ECO:0007669"/>
    <property type="project" value="UniProtKB-ARBA"/>
</dbReference>
<evidence type="ECO:0000256" key="3">
    <source>
        <dbReference type="ARBA" id="ARBA00022723"/>
    </source>
</evidence>
<keyword evidence="2 7" id="KW-0349">Heme</keyword>
<protein>
    <submittedName>
        <fullName evidence="9">Putative linoleate diol synthase</fullName>
    </submittedName>
</protein>
<dbReference type="GO" id="GO:0016705">
    <property type="term" value="F:oxidoreductase activity, acting on paired donors, with incorporation or reduction of molecular oxygen"/>
    <property type="evidence" value="ECO:0007669"/>
    <property type="project" value="InterPro"/>
</dbReference>
<dbReference type="Pfam" id="PF00067">
    <property type="entry name" value="p450"/>
    <property type="match status" value="1"/>
</dbReference>
<feature type="region of interest" description="Disordered" evidence="8">
    <location>
        <begin position="1"/>
        <end position="40"/>
    </location>
</feature>
<sequence>MSLNRKSSVFERAKMRRADNVSTDTTSTAQGAANGSNPKGKMLKDLTEQVKKGLPLGNDHSALSAVLDAIRHSESVDDRKLLLEYGLSFISNLPPGEFQQEAQDRVIKLLYNDLCHPPATCIGNKYAWRTADGSFNNVSIPEMGKAGEPYARSVQQAHPLSNMELPDPGLIFDTLLKRDGFVKHPAGLSSLMFSFAALVIHTCFRTSHTDVNINETSSYVDLSPLYGHDQDSQDKIRMRDGRGFLFPDVFAEDRLLLLPPAVCVILVLFSRNHNYIAEKLLEINERGTFRDPSKIESREELMKQDEELFQTARLVNCGWFGSAVFSDYVSCILGLVRQGSNWTLDPFGEIRNADHSTFERGQGNVCSVEFNCLYRWHATTSVEDEKWVDQVFENIFEGKSPEQVTPQDFKAAAKKVQAMTPDIQHWTFGGLQRQEDGTFRDEDLANALKNATEHPAGAFRARGTPASMRLHEMMGIMQNRQWGVCSLNDFRRYLGLKPYSSFLEWNPDPEIAYAAEKLYGNIEYLELYVGLQAEEAKPVVDGAGLCPGYTISRAILSDAIALTRGDRYFTHDYTPFNLTSWGFADCQRDPDAYGFGSTLGRLFLRTLPNQFSENSSYAFFPLMTPESMKQNLKNLKKSDQYDLVRPVPTPSYQVVSEYSQVGDILKSSNFTAPQYQERAHRVIKGKGFFSTAESREEQQKVVEVLSSPEGLRHTCKYFFEQTIKLIESNSWTLPNDNTCIVDLVRDVFKTVPVYWVAELAGIPLKSSSSDSGAFTPNELFEMLGDIYSFIFLDVETSRVRVLQAKVEAHVETLTDHIETGLHLGLKRLSVAGILDTVSSFFSKGKQNEQHVLVKKLQDLGHSNDHLTNTILAIMVGAVPELALALTNMINLILDSPQEDVVRGLVNDANANLAVYAKESLRMDPPFKGVFRVGTNDQTISGLSLSKGSKTFLDIATACQNAEAFPNPQSFEVNRATKHHLFTDDGIYRCLGESLTEKIMGEVLRAVFSLKDIARAPGMSGQLKRFKDKHRIELQFAYLNQAKKISPWPTSMCVQYKSQ</sequence>
<feature type="compositionally biased region" description="Polar residues" evidence="8">
    <location>
        <begin position="20"/>
        <end position="37"/>
    </location>
</feature>
<evidence type="ECO:0000256" key="1">
    <source>
        <dbReference type="ARBA" id="ARBA00011881"/>
    </source>
</evidence>
<keyword evidence="6 7" id="KW-0408">Iron</keyword>
<dbReference type="PANTHER" id="PTHR11903:SF37">
    <property type="entry name" value="PSI-PRODUCING OXYGENASE A"/>
    <property type="match status" value="1"/>
</dbReference>
<evidence type="ECO:0000313" key="10">
    <source>
        <dbReference type="Proteomes" id="UP000054988"/>
    </source>
</evidence>
<keyword evidence="3 7" id="KW-0479">Metal-binding</keyword>
<dbReference type="CDD" id="cd09817">
    <property type="entry name" value="linoleate_diol_synthase_like"/>
    <property type="match status" value="1"/>
</dbReference>
<feature type="binding site" description="axial binding residue" evidence="7">
    <location>
        <position position="377"/>
    </location>
    <ligand>
        <name>heme b</name>
        <dbReference type="ChEBI" id="CHEBI:60344"/>
    </ligand>
    <ligandPart>
        <name>Fe</name>
        <dbReference type="ChEBI" id="CHEBI:18248"/>
    </ligandPart>
</feature>
<dbReference type="Proteomes" id="UP000054988">
    <property type="component" value="Unassembled WGS sequence"/>
</dbReference>
<evidence type="ECO:0000256" key="6">
    <source>
        <dbReference type="ARBA" id="ARBA00023004"/>
    </source>
</evidence>
<comment type="subunit">
    <text evidence="1">Homotetramer.</text>
</comment>
<evidence type="ECO:0000256" key="7">
    <source>
        <dbReference type="PIRSR" id="PIRSR619791-2"/>
    </source>
</evidence>
<evidence type="ECO:0000256" key="2">
    <source>
        <dbReference type="ARBA" id="ARBA00022617"/>
    </source>
</evidence>
<dbReference type="EMBL" id="LATX01000430">
    <property type="protein sequence ID" value="KTB46263.1"/>
    <property type="molecule type" value="Genomic_DNA"/>
</dbReference>
<dbReference type="Gene3D" id="1.10.630.10">
    <property type="entry name" value="Cytochrome P450"/>
    <property type="match status" value="1"/>
</dbReference>
<dbReference type="GO" id="GO:0051213">
    <property type="term" value="F:dioxygenase activity"/>
    <property type="evidence" value="ECO:0007669"/>
    <property type="project" value="UniProtKB-KW"/>
</dbReference>
<dbReference type="PANTHER" id="PTHR11903">
    <property type="entry name" value="PROSTAGLANDIN G/H SYNTHASE"/>
    <property type="match status" value="1"/>
</dbReference>
<dbReference type="InterPro" id="IPR050783">
    <property type="entry name" value="Oxylipin_biosynth_metab"/>
</dbReference>
<dbReference type="InterPro" id="IPR037120">
    <property type="entry name" value="Haem_peroxidase_sf_animal"/>
</dbReference>
<dbReference type="SUPFAM" id="SSF48113">
    <property type="entry name" value="Heme-dependent peroxidases"/>
    <property type="match status" value="1"/>
</dbReference>
<dbReference type="GO" id="GO:0006979">
    <property type="term" value="P:response to oxidative stress"/>
    <property type="evidence" value="ECO:0007669"/>
    <property type="project" value="InterPro"/>
</dbReference>
<gene>
    <name evidence="9" type="ORF">WG66_1167</name>
</gene>
<dbReference type="Gene3D" id="1.10.640.10">
    <property type="entry name" value="Haem peroxidase domain superfamily, animal type"/>
    <property type="match status" value="1"/>
</dbReference>
<dbReference type="InterPro" id="IPR010255">
    <property type="entry name" value="Haem_peroxidase_sf"/>
</dbReference>
<dbReference type="GO" id="GO:0004601">
    <property type="term" value="F:peroxidase activity"/>
    <property type="evidence" value="ECO:0007669"/>
    <property type="project" value="InterPro"/>
</dbReference>
<name>A0A0W0GCJ9_MONRR</name>
<organism evidence="9 10">
    <name type="scientific">Moniliophthora roreri</name>
    <name type="common">Frosty pod rot fungus</name>
    <name type="synonym">Monilia roreri</name>
    <dbReference type="NCBI Taxonomy" id="221103"/>
    <lineage>
        <taxon>Eukaryota</taxon>
        <taxon>Fungi</taxon>
        <taxon>Dikarya</taxon>
        <taxon>Basidiomycota</taxon>
        <taxon>Agaricomycotina</taxon>
        <taxon>Agaricomycetes</taxon>
        <taxon>Agaricomycetidae</taxon>
        <taxon>Agaricales</taxon>
        <taxon>Marasmiineae</taxon>
        <taxon>Marasmiaceae</taxon>
        <taxon>Moniliophthora</taxon>
    </lineage>
</organism>
<dbReference type="InterPro" id="IPR001128">
    <property type="entry name" value="Cyt_P450"/>
</dbReference>
<evidence type="ECO:0000256" key="5">
    <source>
        <dbReference type="ARBA" id="ARBA00023002"/>
    </source>
</evidence>
<dbReference type="AlphaFoldDB" id="A0A0W0GCJ9"/>